<evidence type="ECO:0000313" key="1">
    <source>
        <dbReference type="EMBL" id="CAD1840642.1"/>
    </source>
</evidence>
<dbReference type="PANTHER" id="PTHR34206">
    <property type="entry name" value="OS06G0193300 PROTEIN"/>
    <property type="match status" value="1"/>
</dbReference>
<protein>
    <submittedName>
        <fullName evidence="1">Uncharacterized protein</fullName>
    </submittedName>
</protein>
<dbReference type="AlphaFoldDB" id="A0A6V7QBZ8"/>
<accession>A0A6V7QBZ8</accession>
<gene>
    <name evidence="1" type="ORF">CB5_LOCUS23853</name>
</gene>
<organism evidence="1">
    <name type="scientific">Ananas comosus var. bracteatus</name>
    <name type="common">red pineapple</name>
    <dbReference type="NCBI Taxonomy" id="296719"/>
    <lineage>
        <taxon>Eukaryota</taxon>
        <taxon>Viridiplantae</taxon>
        <taxon>Streptophyta</taxon>
        <taxon>Embryophyta</taxon>
        <taxon>Tracheophyta</taxon>
        <taxon>Spermatophyta</taxon>
        <taxon>Magnoliopsida</taxon>
        <taxon>Liliopsida</taxon>
        <taxon>Poales</taxon>
        <taxon>Bromeliaceae</taxon>
        <taxon>Bromelioideae</taxon>
        <taxon>Ananas</taxon>
    </lineage>
</organism>
<proteinExistence type="predicted"/>
<sequence length="143" mass="16330">MLGRGPCDIPTMLEGLKLSPDEVKKFPPDSDDPKGQNYKITRSTAIRTRHVQVLRALVPLKKFSMVSKDGEQGMVCYRDEEGELICEGYDEGPRYEERSPEAYCKSRSRQAEANCDSVRLARLQIFGEDVDVCRLVRKQEEMI</sequence>
<reference evidence="1" key="1">
    <citation type="submission" date="2020-07" db="EMBL/GenBank/DDBJ databases">
        <authorList>
            <person name="Lin J."/>
        </authorList>
    </citation>
    <scope>NUCLEOTIDE SEQUENCE</scope>
</reference>
<dbReference type="PANTHER" id="PTHR34206:SF1">
    <property type="entry name" value="OS10G0390701 PROTEIN"/>
    <property type="match status" value="1"/>
</dbReference>
<name>A0A6V7QBZ8_ANACO</name>
<dbReference type="EMBL" id="LR862135">
    <property type="protein sequence ID" value="CAD1840642.1"/>
    <property type="molecule type" value="Genomic_DNA"/>
</dbReference>